<feature type="compositionally biased region" description="Pro residues" evidence="5">
    <location>
        <begin position="1"/>
        <end position="10"/>
    </location>
</feature>
<proteinExistence type="predicted"/>
<evidence type="ECO:0000313" key="8">
    <source>
        <dbReference type="Proteomes" id="UP001501447"/>
    </source>
</evidence>
<dbReference type="RefSeq" id="WP_344569101.1">
    <property type="nucleotide sequence ID" value="NZ_BAAARJ010000019.1"/>
</dbReference>
<dbReference type="PANTHER" id="PTHR42847">
    <property type="entry name" value="ALKANESULFONATE MONOOXYGENASE"/>
    <property type="match status" value="1"/>
</dbReference>
<dbReference type="EMBL" id="BAAARJ010000019">
    <property type="protein sequence ID" value="GAA2630479.1"/>
    <property type="molecule type" value="Genomic_DNA"/>
</dbReference>
<comment type="caution">
    <text evidence="7">The sequence shown here is derived from an EMBL/GenBank/DDBJ whole genome shotgun (WGS) entry which is preliminary data.</text>
</comment>
<evidence type="ECO:0000256" key="5">
    <source>
        <dbReference type="SAM" id="MobiDB-lite"/>
    </source>
</evidence>
<evidence type="ECO:0000259" key="6">
    <source>
        <dbReference type="Pfam" id="PF00296"/>
    </source>
</evidence>
<keyword evidence="2" id="KW-0288">FMN</keyword>
<evidence type="ECO:0000313" key="7">
    <source>
        <dbReference type="EMBL" id="GAA2630479.1"/>
    </source>
</evidence>
<dbReference type="Pfam" id="PF00296">
    <property type="entry name" value="Bac_luciferase"/>
    <property type="match status" value="1"/>
</dbReference>
<keyword evidence="1" id="KW-0285">Flavoprotein</keyword>
<accession>A0ABP6CZY2</accession>
<evidence type="ECO:0000256" key="2">
    <source>
        <dbReference type="ARBA" id="ARBA00022643"/>
    </source>
</evidence>
<keyword evidence="8" id="KW-1185">Reference proteome</keyword>
<sequence length="399" mass="42479">MADRPTPTPTPTTADRPTPTVTPGSPAFHWFLPTSGDSRHVVGGGHGSPLGGAGADRPPSVGYLSQIARAAEQLGFTGALTPTGAQCEDAWLTTAMVSQHTERLKFLVAFRPGFLSPTLGAQMAATYQRQTGGRLLLNVVTGGESREQRAYGDYLDKEARYARTGEFLQVVRGLWRGETVDLDGAHVRVEGAGLTRPPEPVPDVYFGGSSPAALNVAARHADVYLTWGEPPAQVAEKIERVRALAAAEGRALRFGIRLHTISRDTSEAAWAEAARLLDGFTPEAVAAAQRGLGGSESEGQRRMLALHGGSRDRLEIHPNLWAGIGLVRGGAGTALVGSHEEVADLIEQYRRIGIEEFILSGYPHLEEAYWFGEGVLPLVRRRAAEVAGHAAAVPVPAAL</sequence>
<feature type="region of interest" description="Disordered" evidence="5">
    <location>
        <begin position="1"/>
        <end position="25"/>
    </location>
</feature>
<dbReference type="InterPro" id="IPR050172">
    <property type="entry name" value="SsuD_RutA_monooxygenase"/>
</dbReference>
<dbReference type="PANTHER" id="PTHR42847:SF4">
    <property type="entry name" value="ALKANESULFONATE MONOOXYGENASE-RELATED"/>
    <property type="match status" value="1"/>
</dbReference>
<evidence type="ECO:0000256" key="1">
    <source>
        <dbReference type="ARBA" id="ARBA00022630"/>
    </source>
</evidence>
<feature type="domain" description="Luciferase-like" evidence="6">
    <location>
        <begin position="28"/>
        <end position="355"/>
    </location>
</feature>
<reference evidence="8" key="1">
    <citation type="journal article" date="2019" name="Int. J. Syst. Evol. Microbiol.">
        <title>The Global Catalogue of Microorganisms (GCM) 10K type strain sequencing project: providing services to taxonomists for standard genome sequencing and annotation.</title>
        <authorList>
            <consortium name="The Broad Institute Genomics Platform"/>
            <consortium name="The Broad Institute Genome Sequencing Center for Infectious Disease"/>
            <person name="Wu L."/>
            <person name="Ma J."/>
        </authorList>
    </citation>
    <scope>NUCLEOTIDE SEQUENCE [LARGE SCALE GENOMIC DNA]</scope>
    <source>
        <strain evidence="8">JCM 16373</strain>
    </source>
</reference>
<dbReference type="InterPro" id="IPR036661">
    <property type="entry name" value="Luciferase-like_sf"/>
</dbReference>
<evidence type="ECO:0000256" key="4">
    <source>
        <dbReference type="ARBA" id="ARBA00023033"/>
    </source>
</evidence>
<dbReference type="CDD" id="cd01094">
    <property type="entry name" value="Alkanesulfonate_monoxygenase"/>
    <property type="match status" value="1"/>
</dbReference>
<evidence type="ECO:0000256" key="3">
    <source>
        <dbReference type="ARBA" id="ARBA00023002"/>
    </source>
</evidence>
<protein>
    <submittedName>
        <fullName evidence="7">LLM class flavin-dependent oxidoreductase</fullName>
    </submittedName>
</protein>
<dbReference type="Proteomes" id="UP001501447">
    <property type="component" value="Unassembled WGS sequence"/>
</dbReference>
<dbReference type="InterPro" id="IPR011251">
    <property type="entry name" value="Luciferase-like_dom"/>
</dbReference>
<feature type="compositionally biased region" description="Low complexity" evidence="5">
    <location>
        <begin position="11"/>
        <end position="23"/>
    </location>
</feature>
<keyword evidence="3" id="KW-0560">Oxidoreductase</keyword>
<keyword evidence="4" id="KW-0503">Monooxygenase</keyword>
<name>A0ABP6CZY2_9ACTN</name>
<organism evidence="7 8">
    <name type="scientific">Streptomyces axinellae</name>
    <dbReference type="NCBI Taxonomy" id="552788"/>
    <lineage>
        <taxon>Bacteria</taxon>
        <taxon>Bacillati</taxon>
        <taxon>Actinomycetota</taxon>
        <taxon>Actinomycetes</taxon>
        <taxon>Kitasatosporales</taxon>
        <taxon>Streptomycetaceae</taxon>
        <taxon>Streptomyces</taxon>
    </lineage>
</organism>
<dbReference type="Gene3D" id="3.20.20.30">
    <property type="entry name" value="Luciferase-like domain"/>
    <property type="match status" value="1"/>
</dbReference>
<dbReference type="SUPFAM" id="SSF51679">
    <property type="entry name" value="Bacterial luciferase-like"/>
    <property type="match status" value="1"/>
</dbReference>
<gene>
    <name evidence="7" type="ORF">GCM10009863_52490</name>
</gene>